<dbReference type="InterPro" id="IPR027417">
    <property type="entry name" value="P-loop_NTPase"/>
</dbReference>
<evidence type="ECO:0000313" key="4">
    <source>
        <dbReference type="Proteomes" id="UP000295192"/>
    </source>
</evidence>
<evidence type="ECO:0000259" key="2">
    <source>
        <dbReference type="Pfam" id="PF25051"/>
    </source>
</evidence>
<dbReference type="AlphaFoldDB" id="A0A484BDK5"/>
<dbReference type="OMA" id="GACCQSE"/>
<dbReference type="Proteomes" id="UP000295192">
    <property type="component" value="Unassembled WGS sequence"/>
</dbReference>
<gene>
    <name evidence="3" type="ORF">AWZ03_006692</name>
</gene>
<keyword evidence="4" id="KW-1185">Reference proteome</keyword>
<dbReference type="Gene3D" id="3.40.50.300">
    <property type="entry name" value="P-loop containing nucleotide triphosphate hydrolases"/>
    <property type="match status" value="1"/>
</dbReference>
<dbReference type="CDD" id="cd22247">
    <property type="entry name" value="MCM8_WHD"/>
    <property type="match status" value="1"/>
</dbReference>
<evidence type="ECO:0000313" key="3">
    <source>
        <dbReference type="EMBL" id="TDG46808.1"/>
    </source>
</evidence>
<proteinExistence type="predicted"/>
<feature type="region of interest" description="Disordered" evidence="1">
    <location>
        <begin position="1"/>
        <end position="32"/>
    </location>
</feature>
<dbReference type="EMBL" id="LSRL02000052">
    <property type="protein sequence ID" value="TDG46808.1"/>
    <property type="molecule type" value="Genomic_DNA"/>
</dbReference>
<protein>
    <recommendedName>
        <fullName evidence="2">MCM8/REC winged helix domain-containing protein</fullName>
    </recommendedName>
</protein>
<evidence type="ECO:0000256" key="1">
    <source>
        <dbReference type="SAM" id="MobiDB-lite"/>
    </source>
</evidence>
<dbReference type="InterPro" id="IPR056875">
    <property type="entry name" value="MCM8/REC_WHD"/>
</dbReference>
<reference evidence="3 4" key="1">
    <citation type="journal article" date="2019" name="J. Hered.">
        <title>An Improved Genome Assembly for Drosophila navojoa, the Basal Species in the mojavensis Cluster.</title>
        <authorList>
            <person name="Vanderlinde T."/>
            <person name="Dupim E.G."/>
            <person name="Nazario-Yepiz N.O."/>
            <person name="Carvalho A.B."/>
        </authorList>
    </citation>
    <scope>NUCLEOTIDE SEQUENCE [LARGE SCALE GENOMIC DNA]</scope>
    <source>
        <strain evidence="3">Navoj_Jal97</strain>
        <tissue evidence="3">Whole organism</tissue>
    </source>
</reference>
<feature type="domain" description="MCM8/REC winged helix" evidence="2">
    <location>
        <begin position="92"/>
        <end position="161"/>
    </location>
</feature>
<dbReference type="STRING" id="7232.A0A484BDK5"/>
<dbReference type="OrthoDB" id="422555at2759"/>
<sequence>MKGACCQSEHRSSPAPKQPAGQPASQLASQPASQPVDHLQLLGLIGLSQARARLDLASTVTPLHVRDVIAVVTESMAQTRLGAASGQASAAPSSSSKKSQLQSFVRMMQMRSAALGRSIFEFEELKEMGTRAGIMTGISNLVELANLGGYLLKKGVNMYEVVPD</sequence>
<organism evidence="3 4">
    <name type="scientific">Drosophila navojoa</name>
    <name type="common">Fruit fly</name>
    <dbReference type="NCBI Taxonomy" id="7232"/>
    <lineage>
        <taxon>Eukaryota</taxon>
        <taxon>Metazoa</taxon>
        <taxon>Ecdysozoa</taxon>
        <taxon>Arthropoda</taxon>
        <taxon>Hexapoda</taxon>
        <taxon>Insecta</taxon>
        <taxon>Pterygota</taxon>
        <taxon>Neoptera</taxon>
        <taxon>Endopterygota</taxon>
        <taxon>Diptera</taxon>
        <taxon>Brachycera</taxon>
        <taxon>Muscomorpha</taxon>
        <taxon>Ephydroidea</taxon>
        <taxon>Drosophilidae</taxon>
        <taxon>Drosophila</taxon>
    </lineage>
</organism>
<name>A0A484BDK5_DRONA</name>
<comment type="caution">
    <text evidence="3">The sequence shown here is derived from an EMBL/GenBank/DDBJ whole genome shotgun (WGS) entry which is preliminary data.</text>
</comment>
<accession>A0A484BDK5</accession>
<feature type="compositionally biased region" description="Polar residues" evidence="1">
    <location>
        <begin position="23"/>
        <end position="32"/>
    </location>
</feature>
<dbReference type="Pfam" id="PF25051">
    <property type="entry name" value="WHD_MCM8"/>
    <property type="match status" value="1"/>
</dbReference>